<feature type="binding site" description="covalent" evidence="8">
    <location>
        <position position="42"/>
    </location>
    <ligand>
        <name>heme c</name>
        <dbReference type="ChEBI" id="CHEBI:61717"/>
        <label>1</label>
    </ligand>
</feature>
<dbReference type="Gene3D" id="1.10.760.10">
    <property type="entry name" value="Cytochrome c-like domain"/>
    <property type="match status" value="2"/>
</dbReference>
<comment type="PTM">
    <text evidence="8">Binds 2 heme c groups covalently per subunit.</text>
</comment>
<evidence type="ECO:0000256" key="2">
    <source>
        <dbReference type="ARBA" id="ARBA00022448"/>
    </source>
</evidence>
<name>A0A1W1YMQ8_9BURK</name>
<dbReference type="GO" id="GO:0042597">
    <property type="term" value="C:periplasmic space"/>
    <property type="evidence" value="ECO:0007669"/>
    <property type="project" value="UniProtKB-SubCell"/>
</dbReference>
<gene>
    <name evidence="12" type="ORF">SAMN06296008_103194</name>
</gene>
<dbReference type="PROSITE" id="PS51007">
    <property type="entry name" value="CYTC"/>
    <property type="match status" value="2"/>
</dbReference>
<evidence type="ECO:0000256" key="7">
    <source>
        <dbReference type="ARBA" id="ARBA00023004"/>
    </source>
</evidence>
<dbReference type="GO" id="GO:0005506">
    <property type="term" value="F:iron ion binding"/>
    <property type="evidence" value="ECO:0007669"/>
    <property type="project" value="InterPro"/>
</dbReference>
<feature type="binding site" description="covalent" evidence="8">
    <location>
        <position position="45"/>
    </location>
    <ligand>
        <name>heme c</name>
        <dbReference type="ChEBI" id="CHEBI:61717"/>
        <label>1</label>
    </ligand>
</feature>
<dbReference type="Pfam" id="PF00034">
    <property type="entry name" value="Cytochrom_C"/>
    <property type="match status" value="2"/>
</dbReference>
<dbReference type="InterPro" id="IPR009056">
    <property type="entry name" value="Cyt_c-like_dom"/>
</dbReference>
<accession>A0A1W1YMQ8</accession>
<feature type="chain" id="PRO_5012754643" evidence="10">
    <location>
        <begin position="29"/>
        <end position="201"/>
    </location>
</feature>
<dbReference type="AlphaFoldDB" id="A0A1W1YMQ8"/>
<keyword evidence="3 8" id="KW-0349">Heme</keyword>
<reference evidence="12 13" key="1">
    <citation type="submission" date="2017-04" db="EMBL/GenBank/DDBJ databases">
        <authorList>
            <person name="Afonso C.L."/>
            <person name="Miller P.J."/>
            <person name="Scott M.A."/>
            <person name="Spackman E."/>
            <person name="Goraichik I."/>
            <person name="Dimitrov K.M."/>
            <person name="Suarez D.L."/>
            <person name="Swayne D.E."/>
        </authorList>
    </citation>
    <scope>NUCLEOTIDE SEQUENCE [LARGE SCALE GENOMIC DNA]</scope>
    <source>
        <strain evidence="12 13">VK13</strain>
    </source>
</reference>
<feature type="binding site" description="axial binding residue" evidence="9">
    <location>
        <position position="176"/>
    </location>
    <ligand>
        <name>heme c</name>
        <dbReference type="ChEBI" id="CHEBI:61717"/>
        <label>2</label>
    </ligand>
    <ligandPart>
        <name>Fe</name>
        <dbReference type="ChEBI" id="CHEBI:18248"/>
    </ligandPart>
</feature>
<dbReference type="PANTHER" id="PTHR33751">
    <property type="entry name" value="CBB3-TYPE CYTOCHROME C OXIDASE SUBUNIT FIXP"/>
    <property type="match status" value="1"/>
</dbReference>
<feature type="signal peptide" evidence="10">
    <location>
        <begin position="1"/>
        <end position="28"/>
    </location>
</feature>
<evidence type="ECO:0000256" key="4">
    <source>
        <dbReference type="ARBA" id="ARBA00022723"/>
    </source>
</evidence>
<feature type="binding site" description="covalent" evidence="8">
    <location>
        <position position="135"/>
    </location>
    <ligand>
        <name>heme c</name>
        <dbReference type="ChEBI" id="CHEBI:61717"/>
        <label>2</label>
    </ligand>
</feature>
<evidence type="ECO:0000256" key="5">
    <source>
        <dbReference type="ARBA" id="ARBA00022764"/>
    </source>
</evidence>
<keyword evidence="4 9" id="KW-0479">Metal-binding</keyword>
<dbReference type="InterPro" id="IPR050597">
    <property type="entry name" value="Cytochrome_c_Oxidase_Subunit"/>
</dbReference>
<evidence type="ECO:0000313" key="12">
    <source>
        <dbReference type="EMBL" id="SMC37412.1"/>
    </source>
</evidence>
<feature type="binding site" description="axial binding residue" evidence="9">
    <location>
        <position position="46"/>
    </location>
    <ligand>
        <name>heme c</name>
        <dbReference type="ChEBI" id="CHEBI:61717"/>
        <label>1</label>
    </ligand>
    <ligandPart>
        <name>Fe</name>
        <dbReference type="ChEBI" id="CHEBI:18248"/>
    </ligandPart>
</feature>
<evidence type="ECO:0000256" key="10">
    <source>
        <dbReference type="SAM" id="SignalP"/>
    </source>
</evidence>
<evidence type="ECO:0000259" key="11">
    <source>
        <dbReference type="PROSITE" id="PS51007"/>
    </source>
</evidence>
<sequence>MSLLKVKRNAMNFGFIAFLMSVMVSASGADISAGKLKAEGLCNACHGPNGNSQNADIPSLAGMPALSIANTLFYYREGNRKNPIMTPIASTLSNAEMKDLAAYYASQAREVTYKSKPENIELGAKLAQQYNCTQCHGPNLLGVQHIPRIAGQNHDYLLTQLKGFKAMTRADMDGNMSSAVSAIKLEDLVLISDYVAGLKFQ</sequence>
<proteinExistence type="predicted"/>
<evidence type="ECO:0000313" key="13">
    <source>
        <dbReference type="Proteomes" id="UP000192708"/>
    </source>
</evidence>
<keyword evidence="5" id="KW-0574">Periplasm</keyword>
<evidence type="ECO:0000256" key="9">
    <source>
        <dbReference type="PIRSR" id="PIRSR000005-2"/>
    </source>
</evidence>
<evidence type="ECO:0000256" key="6">
    <source>
        <dbReference type="ARBA" id="ARBA00022982"/>
    </source>
</evidence>
<dbReference type="PANTHER" id="PTHR33751:SF9">
    <property type="entry name" value="CYTOCHROME C4"/>
    <property type="match status" value="1"/>
</dbReference>
<dbReference type="InterPro" id="IPR036909">
    <property type="entry name" value="Cyt_c-like_dom_sf"/>
</dbReference>
<evidence type="ECO:0000256" key="8">
    <source>
        <dbReference type="PIRSR" id="PIRSR000005-1"/>
    </source>
</evidence>
<keyword evidence="13" id="KW-1185">Reference proteome</keyword>
<keyword evidence="6" id="KW-0249">Electron transport</keyword>
<keyword evidence="2" id="KW-0813">Transport</keyword>
<dbReference type="PIRSF" id="PIRSF000005">
    <property type="entry name" value="Cytochrome_c4"/>
    <property type="match status" value="1"/>
</dbReference>
<evidence type="ECO:0000256" key="3">
    <source>
        <dbReference type="ARBA" id="ARBA00022617"/>
    </source>
</evidence>
<dbReference type="Proteomes" id="UP000192708">
    <property type="component" value="Unassembled WGS sequence"/>
</dbReference>
<feature type="domain" description="Cytochrome c" evidence="11">
    <location>
        <begin position="118"/>
        <end position="199"/>
    </location>
</feature>
<keyword evidence="10" id="KW-0732">Signal</keyword>
<feature type="binding site" description="covalent" evidence="8">
    <location>
        <position position="132"/>
    </location>
    <ligand>
        <name>heme c</name>
        <dbReference type="ChEBI" id="CHEBI:61717"/>
        <label>2</label>
    </ligand>
</feature>
<feature type="binding site" description="axial binding residue" evidence="9">
    <location>
        <position position="85"/>
    </location>
    <ligand>
        <name>heme c</name>
        <dbReference type="ChEBI" id="CHEBI:61717"/>
        <label>1</label>
    </ligand>
    <ligandPart>
        <name>Fe</name>
        <dbReference type="ChEBI" id="CHEBI:18248"/>
    </ligandPart>
</feature>
<dbReference type="InterPro" id="IPR024167">
    <property type="entry name" value="Cytochrome_c4-like"/>
</dbReference>
<feature type="domain" description="Cytochrome c" evidence="11">
    <location>
        <begin position="29"/>
        <end position="108"/>
    </location>
</feature>
<dbReference type="SUPFAM" id="SSF46626">
    <property type="entry name" value="Cytochrome c"/>
    <property type="match status" value="2"/>
</dbReference>
<feature type="binding site" description="axial binding residue" evidence="9">
    <location>
        <position position="136"/>
    </location>
    <ligand>
        <name>heme c</name>
        <dbReference type="ChEBI" id="CHEBI:61717"/>
        <label>2</label>
    </ligand>
    <ligandPart>
        <name>Fe</name>
        <dbReference type="ChEBI" id="CHEBI:18248"/>
    </ligandPart>
</feature>
<dbReference type="GO" id="GO:0020037">
    <property type="term" value="F:heme binding"/>
    <property type="evidence" value="ECO:0007669"/>
    <property type="project" value="InterPro"/>
</dbReference>
<dbReference type="EMBL" id="FWXJ01000003">
    <property type="protein sequence ID" value="SMC37412.1"/>
    <property type="molecule type" value="Genomic_DNA"/>
</dbReference>
<organism evidence="12 13">
    <name type="scientific">Polynucleobacter kasalickyi</name>
    <dbReference type="NCBI Taxonomy" id="1938817"/>
    <lineage>
        <taxon>Bacteria</taxon>
        <taxon>Pseudomonadati</taxon>
        <taxon>Pseudomonadota</taxon>
        <taxon>Betaproteobacteria</taxon>
        <taxon>Burkholderiales</taxon>
        <taxon>Burkholderiaceae</taxon>
        <taxon>Polynucleobacter</taxon>
    </lineage>
</organism>
<dbReference type="STRING" id="1938817.SAMN06296008_103194"/>
<evidence type="ECO:0000256" key="1">
    <source>
        <dbReference type="ARBA" id="ARBA00004418"/>
    </source>
</evidence>
<comment type="subcellular location">
    <subcellularLocation>
        <location evidence="1">Periplasm</location>
    </subcellularLocation>
</comment>
<keyword evidence="7 9" id="KW-0408">Iron</keyword>
<protein>
    <submittedName>
        <fullName evidence="12">Cytochrome c553</fullName>
    </submittedName>
</protein>
<dbReference type="GO" id="GO:0009055">
    <property type="term" value="F:electron transfer activity"/>
    <property type="evidence" value="ECO:0007669"/>
    <property type="project" value="InterPro"/>
</dbReference>